<evidence type="ECO:0000313" key="3">
    <source>
        <dbReference type="EMBL" id="SEH71842.1"/>
    </source>
</evidence>
<name>A0A1H6KIY4_9BACT</name>
<accession>A0A1H6KIY4</accession>
<keyword evidence="2" id="KW-0472">Membrane</keyword>
<dbReference type="Proteomes" id="UP000176204">
    <property type="component" value="Chromosome I"/>
</dbReference>
<dbReference type="STRING" id="1679444.PYTT_0202"/>
<dbReference type="AlphaFoldDB" id="A0A1H6KIY4"/>
<sequence length="165" mass="19053">MRRAYRGLPAKTSRFPPELPAPSTENGRRADTGFKAACPLTTAHLGTAVPSPHRQHRFRNDERPMTWRIKCLLEIKFQTFSINRIHLLPHLEIFFCHTSPFLNFFLLYIANIIAIIIQYLRIFLDIALHQTLFHIGLLSPLDIDNGYTFANVQKGCLNTRAIRKK</sequence>
<keyword evidence="2" id="KW-1133">Transmembrane helix</keyword>
<gene>
    <name evidence="3" type="ORF">PYTT_0202</name>
</gene>
<reference evidence="4" key="1">
    <citation type="submission" date="2016-09" db="EMBL/GenBank/DDBJ databases">
        <authorList>
            <person name="Koehorst J."/>
        </authorList>
    </citation>
    <scope>NUCLEOTIDE SEQUENCE [LARGE SCALE GENOMIC DNA]</scope>
</reference>
<dbReference type="EMBL" id="LT629973">
    <property type="protein sequence ID" value="SEH71842.1"/>
    <property type="molecule type" value="Genomic_DNA"/>
</dbReference>
<keyword evidence="2" id="KW-0812">Transmembrane</keyword>
<evidence type="ECO:0000256" key="1">
    <source>
        <dbReference type="SAM" id="MobiDB-lite"/>
    </source>
</evidence>
<organism evidence="3 4">
    <name type="scientific">Akkermansia glycaniphila</name>
    <dbReference type="NCBI Taxonomy" id="1679444"/>
    <lineage>
        <taxon>Bacteria</taxon>
        <taxon>Pseudomonadati</taxon>
        <taxon>Verrucomicrobiota</taxon>
        <taxon>Verrucomicrobiia</taxon>
        <taxon>Verrucomicrobiales</taxon>
        <taxon>Akkermansiaceae</taxon>
        <taxon>Akkermansia</taxon>
    </lineage>
</organism>
<protein>
    <submittedName>
        <fullName evidence="3">Uncharacterized protein</fullName>
    </submittedName>
</protein>
<feature type="region of interest" description="Disordered" evidence="1">
    <location>
        <begin position="1"/>
        <end position="28"/>
    </location>
</feature>
<feature type="transmembrane region" description="Helical" evidence="2">
    <location>
        <begin position="101"/>
        <end position="120"/>
    </location>
</feature>
<proteinExistence type="predicted"/>
<evidence type="ECO:0000256" key="2">
    <source>
        <dbReference type="SAM" id="Phobius"/>
    </source>
</evidence>
<keyword evidence="4" id="KW-1185">Reference proteome</keyword>
<evidence type="ECO:0000313" key="4">
    <source>
        <dbReference type="Proteomes" id="UP000176204"/>
    </source>
</evidence>
<dbReference type="KEGG" id="agl:PYTT_0202"/>